<gene>
    <name evidence="2" type="ORF">Sjap_003644</name>
</gene>
<dbReference type="Proteomes" id="UP001417504">
    <property type="component" value="Unassembled WGS sequence"/>
</dbReference>
<protein>
    <submittedName>
        <fullName evidence="2">Uncharacterized protein</fullName>
    </submittedName>
</protein>
<dbReference type="AlphaFoldDB" id="A0AAP0KRL3"/>
<proteinExistence type="predicted"/>
<sequence length="71" mass="8140">MHACTYTHMHAPKLSAHTTHQSNATPHSFSPKHIYDTHLITVSTTTKKYKNSESGKKPREGKGDRERLRLR</sequence>
<comment type="caution">
    <text evidence="2">The sequence shown here is derived from an EMBL/GenBank/DDBJ whole genome shotgun (WGS) entry which is preliminary data.</text>
</comment>
<reference evidence="2 3" key="1">
    <citation type="submission" date="2024-01" db="EMBL/GenBank/DDBJ databases">
        <title>Genome assemblies of Stephania.</title>
        <authorList>
            <person name="Yang L."/>
        </authorList>
    </citation>
    <scope>NUCLEOTIDE SEQUENCE [LARGE SCALE GENOMIC DNA]</scope>
    <source>
        <strain evidence="2">QJT</strain>
        <tissue evidence="2">Leaf</tissue>
    </source>
</reference>
<feature type="compositionally biased region" description="Basic and acidic residues" evidence="1">
    <location>
        <begin position="50"/>
        <end position="71"/>
    </location>
</feature>
<evidence type="ECO:0000313" key="3">
    <source>
        <dbReference type="Proteomes" id="UP001417504"/>
    </source>
</evidence>
<accession>A0AAP0KRL3</accession>
<name>A0AAP0KRL3_9MAGN</name>
<feature type="region of interest" description="Disordered" evidence="1">
    <location>
        <begin position="1"/>
        <end position="71"/>
    </location>
</feature>
<evidence type="ECO:0000313" key="2">
    <source>
        <dbReference type="EMBL" id="KAK9156164.1"/>
    </source>
</evidence>
<feature type="compositionally biased region" description="Polar residues" evidence="1">
    <location>
        <begin position="16"/>
        <end position="28"/>
    </location>
</feature>
<keyword evidence="3" id="KW-1185">Reference proteome</keyword>
<dbReference type="EMBL" id="JBBNAE010000001">
    <property type="protein sequence ID" value="KAK9156164.1"/>
    <property type="molecule type" value="Genomic_DNA"/>
</dbReference>
<evidence type="ECO:0000256" key="1">
    <source>
        <dbReference type="SAM" id="MobiDB-lite"/>
    </source>
</evidence>
<organism evidence="2 3">
    <name type="scientific">Stephania japonica</name>
    <dbReference type="NCBI Taxonomy" id="461633"/>
    <lineage>
        <taxon>Eukaryota</taxon>
        <taxon>Viridiplantae</taxon>
        <taxon>Streptophyta</taxon>
        <taxon>Embryophyta</taxon>
        <taxon>Tracheophyta</taxon>
        <taxon>Spermatophyta</taxon>
        <taxon>Magnoliopsida</taxon>
        <taxon>Ranunculales</taxon>
        <taxon>Menispermaceae</taxon>
        <taxon>Menispermoideae</taxon>
        <taxon>Cissampelideae</taxon>
        <taxon>Stephania</taxon>
    </lineage>
</organism>